<dbReference type="PROSITE" id="PS00022">
    <property type="entry name" value="EGF_1"/>
    <property type="match status" value="1"/>
</dbReference>
<dbReference type="InterPro" id="IPR014716">
    <property type="entry name" value="Fibrinogen_a/b/g_C_1"/>
</dbReference>
<keyword evidence="7" id="KW-0472">Membrane</keyword>
<dbReference type="SMART" id="SM00186">
    <property type="entry name" value="FBG"/>
    <property type="match status" value="1"/>
</dbReference>
<dbReference type="GO" id="GO:0005615">
    <property type="term" value="C:extracellular space"/>
    <property type="evidence" value="ECO:0007669"/>
    <property type="project" value="TreeGrafter"/>
</dbReference>
<organism evidence="13 14">
    <name type="scientific">Mytilus galloprovincialis</name>
    <name type="common">Mediterranean mussel</name>
    <dbReference type="NCBI Taxonomy" id="29158"/>
    <lineage>
        <taxon>Eukaryota</taxon>
        <taxon>Metazoa</taxon>
        <taxon>Spiralia</taxon>
        <taxon>Lophotrochozoa</taxon>
        <taxon>Mollusca</taxon>
        <taxon>Bivalvia</taxon>
        <taxon>Autobranchia</taxon>
        <taxon>Pteriomorphia</taxon>
        <taxon>Mytilida</taxon>
        <taxon>Mytiloidea</taxon>
        <taxon>Mytilidae</taxon>
        <taxon>Mytilinae</taxon>
        <taxon>Mytilus</taxon>
    </lineage>
</organism>
<evidence type="ECO:0000256" key="3">
    <source>
        <dbReference type="ARBA" id="ARBA00022692"/>
    </source>
</evidence>
<dbReference type="GO" id="GO:0120025">
    <property type="term" value="C:plasma membrane bounded cell projection"/>
    <property type="evidence" value="ECO:0007669"/>
    <property type="project" value="UniProtKB-ARBA"/>
</dbReference>
<feature type="domain" description="Fibrinogen C-terminal" evidence="12">
    <location>
        <begin position="134"/>
        <end position="343"/>
    </location>
</feature>
<dbReference type="GO" id="GO:0005509">
    <property type="term" value="F:calcium ion binding"/>
    <property type="evidence" value="ECO:0007669"/>
    <property type="project" value="InterPro"/>
</dbReference>
<dbReference type="Pfam" id="PF00008">
    <property type="entry name" value="EGF"/>
    <property type="match status" value="1"/>
</dbReference>
<keyword evidence="6" id="KW-1133">Transmembrane helix</keyword>
<dbReference type="PROSITE" id="PS51406">
    <property type="entry name" value="FIBRINOGEN_C_2"/>
    <property type="match status" value="1"/>
</dbReference>
<dbReference type="GO" id="GO:0071944">
    <property type="term" value="C:cell periphery"/>
    <property type="evidence" value="ECO:0007669"/>
    <property type="project" value="UniProtKB-ARBA"/>
</dbReference>
<keyword evidence="8 10" id="KW-1015">Disulfide bond</keyword>
<dbReference type="PANTHER" id="PTHR19143">
    <property type="entry name" value="FIBRINOGEN/TENASCIN/ANGIOPOEITIN"/>
    <property type="match status" value="1"/>
</dbReference>
<dbReference type="Gene3D" id="2.10.25.10">
    <property type="entry name" value="Laminin"/>
    <property type="match status" value="1"/>
</dbReference>
<dbReference type="Proteomes" id="UP000596742">
    <property type="component" value="Unassembled WGS sequence"/>
</dbReference>
<dbReference type="EMBL" id="UYJE01008713">
    <property type="protein sequence ID" value="VDI66500.1"/>
    <property type="molecule type" value="Genomic_DNA"/>
</dbReference>
<dbReference type="OrthoDB" id="6041546at2759"/>
<keyword evidence="14" id="KW-1185">Reference proteome</keyword>
<dbReference type="CDD" id="cd00087">
    <property type="entry name" value="FReD"/>
    <property type="match status" value="1"/>
</dbReference>
<dbReference type="InterPro" id="IPR002181">
    <property type="entry name" value="Fibrinogen_a/b/g_C_dom"/>
</dbReference>
<evidence type="ECO:0000256" key="7">
    <source>
        <dbReference type="ARBA" id="ARBA00023136"/>
    </source>
</evidence>
<dbReference type="InterPro" id="IPR000742">
    <property type="entry name" value="EGF"/>
</dbReference>
<comment type="subcellular location">
    <subcellularLocation>
        <location evidence="1">Membrane</location>
        <topology evidence="1">Single-pass membrane protein</topology>
    </subcellularLocation>
</comment>
<dbReference type="GO" id="GO:0007399">
    <property type="term" value="P:nervous system development"/>
    <property type="evidence" value="ECO:0007669"/>
    <property type="project" value="UniProtKB-ARBA"/>
</dbReference>
<feature type="domain" description="EGF-like" evidence="11">
    <location>
        <begin position="97"/>
        <end position="133"/>
    </location>
</feature>
<evidence type="ECO:0000259" key="11">
    <source>
        <dbReference type="PROSITE" id="PS50026"/>
    </source>
</evidence>
<dbReference type="GO" id="GO:0016020">
    <property type="term" value="C:membrane"/>
    <property type="evidence" value="ECO:0007669"/>
    <property type="project" value="UniProtKB-SubCell"/>
</dbReference>
<dbReference type="Pfam" id="PF00147">
    <property type="entry name" value="Fibrinogen_C"/>
    <property type="match status" value="1"/>
</dbReference>
<keyword evidence="4" id="KW-0677">Repeat</keyword>
<dbReference type="AlphaFoldDB" id="A0A8B6GMX8"/>
<dbReference type="SUPFAM" id="SSF57196">
    <property type="entry name" value="EGF/Laminin"/>
    <property type="match status" value="1"/>
</dbReference>
<evidence type="ECO:0000256" key="1">
    <source>
        <dbReference type="ARBA" id="ARBA00004167"/>
    </source>
</evidence>
<dbReference type="PROSITE" id="PS50026">
    <property type="entry name" value="EGF_3"/>
    <property type="match status" value="1"/>
</dbReference>
<evidence type="ECO:0000313" key="14">
    <source>
        <dbReference type="Proteomes" id="UP000596742"/>
    </source>
</evidence>
<name>A0A8B6GMX8_MYTGA</name>
<evidence type="ECO:0000256" key="5">
    <source>
        <dbReference type="ARBA" id="ARBA00022837"/>
    </source>
</evidence>
<dbReference type="SMART" id="SM00179">
    <property type="entry name" value="EGF_CA"/>
    <property type="match status" value="1"/>
</dbReference>
<comment type="caution">
    <text evidence="13">The sequence shown here is derived from an EMBL/GenBank/DDBJ whole genome shotgun (WGS) entry which is preliminary data.</text>
</comment>
<sequence>MDAHVIFAMENIGQKMCLRECTRYKGCSGVNYRADTLTCQLLSVSLPGDQLKDSEGFSFSNLDNYTPDGESCHPPNPCNDHEKCVPSIMNGHVCLSYRAPCDAQPCKNGGLCRNQVNSYVCTCQDEWTGPNCEINPCSVTMDCSDLKNTICKTGIYEIIRNSTINVLCEMKYTGGGWTIFQRRMNGNVDFYRDWDSYKVGFGNMSDEFWLGNTYLNLLTNPGIFTLRIELEDFDGNYRYAEYTHFSISDETSGFKLKFSTYTGDAGNCLAIHKGQIFSTKDKNNIGCAKGFKGGWWYNNCHDTNLNGLYLSGTFASYADGVTWKLWRGEQYSLKSTRMMFRRA</sequence>
<evidence type="ECO:0000313" key="13">
    <source>
        <dbReference type="EMBL" id="VDI66500.1"/>
    </source>
</evidence>
<gene>
    <name evidence="13" type="ORF">MGAL_10B080934</name>
</gene>
<protein>
    <submittedName>
        <fullName evidence="13">Ficolin</fullName>
    </submittedName>
</protein>
<dbReference type="CDD" id="cd00054">
    <property type="entry name" value="EGF_CA"/>
    <property type="match status" value="1"/>
</dbReference>
<evidence type="ECO:0000256" key="2">
    <source>
        <dbReference type="ARBA" id="ARBA00022536"/>
    </source>
</evidence>
<evidence type="ECO:0000256" key="8">
    <source>
        <dbReference type="ARBA" id="ARBA00023157"/>
    </source>
</evidence>
<dbReference type="SMART" id="SM00181">
    <property type="entry name" value="EGF"/>
    <property type="match status" value="1"/>
</dbReference>
<accession>A0A8B6GMX8</accession>
<keyword evidence="2 10" id="KW-0245">EGF-like domain</keyword>
<dbReference type="Gene3D" id="3.90.215.10">
    <property type="entry name" value="Gamma Fibrinogen, chain A, domain 1"/>
    <property type="match status" value="1"/>
</dbReference>
<evidence type="ECO:0000256" key="4">
    <source>
        <dbReference type="ARBA" id="ARBA00022737"/>
    </source>
</evidence>
<keyword evidence="5" id="KW-0106">Calcium</keyword>
<keyword evidence="3" id="KW-0812">Transmembrane</keyword>
<dbReference type="InterPro" id="IPR050373">
    <property type="entry name" value="Fibrinogen_C-term_domain"/>
</dbReference>
<keyword evidence="9" id="KW-0325">Glycoprotein</keyword>
<dbReference type="SUPFAM" id="SSF56496">
    <property type="entry name" value="Fibrinogen C-terminal domain-like"/>
    <property type="match status" value="1"/>
</dbReference>
<reference evidence="13" key="1">
    <citation type="submission" date="2018-11" db="EMBL/GenBank/DDBJ databases">
        <authorList>
            <person name="Alioto T."/>
            <person name="Alioto T."/>
        </authorList>
    </citation>
    <scope>NUCLEOTIDE SEQUENCE</scope>
</reference>
<evidence type="ECO:0000259" key="12">
    <source>
        <dbReference type="PROSITE" id="PS51406"/>
    </source>
</evidence>
<feature type="disulfide bond" evidence="10">
    <location>
        <begin position="123"/>
        <end position="132"/>
    </location>
</feature>
<dbReference type="FunFam" id="3.90.215.10:FF:000001">
    <property type="entry name" value="Tenascin isoform 1"/>
    <property type="match status" value="1"/>
</dbReference>
<evidence type="ECO:0000256" key="6">
    <source>
        <dbReference type="ARBA" id="ARBA00022989"/>
    </source>
</evidence>
<dbReference type="PROSITE" id="PS00010">
    <property type="entry name" value="ASX_HYDROXYL"/>
    <property type="match status" value="1"/>
</dbReference>
<comment type="caution">
    <text evidence="10">Lacks conserved residue(s) required for the propagation of feature annotation.</text>
</comment>
<dbReference type="InterPro" id="IPR036056">
    <property type="entry name" value="Fibrinogen-like_C"/>
</dbReference>
<dbReference type="FunFam" id="2.10.25.10:FF:000247">
    <property type="entry name" value="Delta/notch like EGF repeat containing"/>
    <property type="match status" value="1"/>
</dbReference>
<dbReference type="InterPro" id="IPR001881">
    <property type="entry name" value="EGF-like_Ca-bd_dom"/>
</dbReference>
<evidence type="ECO:0000256" key="9">
    <source>
        <dbReference type="ARBA" id="ARBA00023180"/>
    </source>
</evidence>
<proteinExistence type="predicted"/>
<evidence type="ECO:0000256" key="10">
    <source>
        <dbReference type="PROSITE-ProRule" id="PRU00076"/>
    </source>
</evidence>
<dbReference type="InterPro" id="IPR000152">
    <property type="entry name" value="EGF-type_Asp/Asn_hydroxyl_site"/>
</dbReference>